<dbReference type="PIRSF" id="PIRSF001771">
    <property type="entry name" value="Cyclin_A_B_D_E"/>
    <property type="match status" value="1"/>
</dbReference>
<dbReference type="GO" id="GO:0016538">
    <property type="term" value="F:cyclin-dependent protein serine/threonine kinase regulator activity"/>
    <property type="evidence" value="ECO:0007669"/>
    <property type="project" value="InterPro"/>
</dbReference>
<dbReference type="SMART" id="SM01332">
    <property type="entry name" value="Cyclin_C"/>
    <property type="match status" value="1"/>
</dbReference>
<organism evidence="11 12">
    <name type="scientific">Carpinus fangiana</name>
    <dbReference type="NCBI Taxonomy" id="176857"/>
    <lineage>
        <taxon>Eukaryota</taxon>
        <taxon>Viridiplantae</taxon>
        <taxon>Streptophyta</taxon>
        <taxon>Embryophyta</taxon>
        <taxon>Tracheophyta</taxon>
        <taxon>Spermatophyta</taxon>
        <taxon>Magnoliopsida</taxon>
        <taxon>eudicotyledons</taxon>
        <taxon>Gunneridae</taxon>
        <taxon>Pentapetalae</taxon>
        <taxon>rosids</taxon>
        <taxon>fabids</taxon>
        <taxon>Fagales</taxon>
        <taxon>Betulaceae</taxon>
        <taxon>Carpinus</taxon>
    </lineage>
</organism>
<dbReference type="Pfam" id="PF02984">
    <property type="entry name" value="Cyclin_C"/>
    <property type="match status" value="1"/>
</dbReference>
<feature type="domain" description="Cyclin C-terminal" evidence="10">
    <location>
        <begin position="341"/>
        <end position="462"/>
    </location>
</feature>
<dbReference type="AlphaFoldDB" id="A0A5N6R9C1"/>
<dbReference type="OrthoDB" id="5590282at2759"/>
<dbReference type="FunFam" id="1.10.472.10:FF:000013">
    <property type="entry name" value="Cyclin A1"/>
    <property type="match status" value="1"/>
</dbReference>
<comment type="similarity">
    <text evidence="1">Belongs to the cyclin family. Cyclin AB subfamily.</text>
</comment>
<sequence length="494" mass="55744">MRKENLVTAKGGEVTAPLTRARSAALRACGQRPPLKVPIQQNRKRTLQGNPNNTDLEENNNNAPNNACCCKRKRRAVLQDVGNFCCKCSQGNCLNAAKIQAKMSKPTTKGQVKVCNVAPSVALEAPLFKTKILQETVKIESKSKEVIGSIDSEEMVSLQLSTIRECDIDDHRLENQIKGGPSGDMTISSNVDIIDIDVDLKELQLCSIYAPDIYSNLRDAELARRPCPHFMETIQQDITQSMRGMLVDWLVKVSERYQLASNTLYLTIYLIDWFLTGNCIERQRLQLLGITCMLLASKYEGGRALGVKQLCLITKNIYAREEVLDLEIQVWKYLGFQLFSPTTKTFLSRFLRAAQASYKTPSLELEYLANYLAESTLIDYGFLNFLPSAIAASAVFLARWTLDQSNDPWNPTLEHYTSYKASDLKIIVLAIQDIQLNTNGCSAIRMKYMQPEFKSVAALSSPKLLETLFKREKGYWTAKKQVYFPDESVIWMSH</sequence>
<comment type="subunit">
    <text evidence="2">Interacts with the CDC2 protein kinase to form a serine/threonine kinase holoenzyme complex also known as maturation promoting factor (MPF). The cyclin subunit imparts substrate specificity to the complex.</text>
</comment>
<evidence type="ECO:0000313" key="11">
    <source>
        <dbReference type="EMBL" id="KAE8056398.1"/>
    </source>
</evidence>
<dbReference type="GO" id="GO:0051301">
    <property type="term" value="P:cell division"/>
    <property type="evidence" value="ECO:0007669"/>
    <property type="project" value="UniProtKB-KW"/>
</dbReference>
<protein>
    <recommendedName>
        <fullName evidence="6">B-like cyclin</fullName>
    </recommendedName>
</protein>
<evidence type="ECO:0000259" key="10">
    <source>
        <dbReference type="SMART" id="SM01332"/>
    </source>
</evidence>
<dbReference type="InterPro" id="IPR006671">
    <property type="entry name" value="Cyclin_N"/>
</dbReference>
<dbReference type="InterPro" id="IPR004367">
    <property type="entry name" value="Cyclin_C-dom"/>
</dbReference>
<evidence type="ECO:0000256" key="5">
    <source>
        <dbReference type="ARBA" id="ARBA00023306"/>
    </source>
</evidence>
<dbReference type="EMBL" id="CM017325">
    <property type="protein sequence ID" value="KAE8056398.1"/>
    <property type="molecule type" value="Genomic_DNA"/>
</dbReference>
<evidence type="ECO:0000256" key="3">
    <source>
        <dbReference type="ARBA" id="ARBA00022618"/>
    </source>
</evidence>
<dbReference type="InterPro" id="IPR036915">
    <property type="entry name" value="Cyclin-like_sf"/>
</dbReference>
<evidence type="ECO:0000256" key="1">
    <source>
        <dbReference type="ARBA" id="ARBA00006955"/>
    </source>
</evidence>
<feature type="region of interest" description="Disordered" evidence="8">
    <location>
        <begin position="32"/>
        <end position="58"/>
    </location>
</feature>
<name>A0A5N6R9C1_9ROSI</name>
<dbReference type="Proteomes" id="UP000327013">
    <property type="component" value="Chromosome 5"/>
</dbReference>
<keyword evidence="3" id="KW-0132">Cell division</keyword>
<evidence type="ECO:0000259" key="9">
    <source>
        <dbReference type="SMART" id="SM00385"/>
    </source>
</evidence>
<dbReference type="GO" id="GO:0044772">
    <property type="term" value="P:mitotic cell cycle phase transition"/>
    <property type="evidence" value="ECO:0007669"/>
    <property type="project" value="InterPro"/>
</dbReference>
<evidence type="ECO:0000313" key="12">
    <source>
        <dbReference type="Proteomes" id="UP000327013"/>
    </source>
</evidence>
<feature type="domain" description="Cyclin-like" evidence="9">
    <location>
        <begin position="248"/>
        <end position="332"/>
    </location>
</feature>
<evidence type="ECO:0000256" key="2">
    <source>
        <dbReference type="ARBA" id="ARBA00011177"/>
    </source>
</evidence>
<evidence type="ECO:0000256" key="4">
    <source>
        <dbReference type="ARBA" id="ARBA00023127"/>
    </source>
</evidence>
<evidence type="ECO:0000256" key="6">
    <source>
        <dbReference type="ARBA" id="ARBA00032263"/>
    </source>
</evidence>
<dbReference type="InterPro" id="IPR039361">
    <property type="entry name" value="Cyclin"/>
</dbReference>
<dbReference type="Gene3D" id="1.10.472.10">
    <property type="entry name" value="Cyclin-like"/>
    <property type="match status" value="2"/>
</dbReference>
<keyword evidence="5" id="KW-0131">Cell cycle</keyword>
<dbReference type="PANTHER" id="PTHR10177">
    <property type="entry name" value="CYCLINS"/>
    <property type="match status" value="1"/>
</dbReference>
<dbReference type="InterPro" id="IPR046965">
    <property type="entry name" value="Cyclin_A/B-like"/>
</dbReference>
<dbReference type="CDD" id="cd20506">
    <property type="entry name" value="CYCLIN_AtCycA-like_rpt2"/>
    <property type="match status" value="1"/>
</dbReference>
<gene>
    <name evidence="11" type="ORF">FH972_013176</name>
</gene>
<accession>A0A5N6R9C1</accession>
<proteinExistence type="inferred from homology"/>
<keyword evidence="12" id="KW-1185">Reference proteome</keyword>
<dbReference type="InterPro" id="IPR013763">
    <property type="entry name" value="Cyclin-like_dom"/>
</dbReference>
<evidence type="ECO:0000256" key="7">
    <source>
        <dbReference type="RuleBase" id="RU000383"/>
    </source>
</evidence>
<reference evidence="11 12" key="1">
    <citation type="submission" date="2019-06" db="EMBL/GenBank/DDBJ databases">
        <title>A chromosomal-level reference genome of Carpinus fangiana (Coryloideae, Betulaceae).</title>
        <authorList>
            <person name="Yang X."/>
            <person name="Wang Z."/>
            <person name="Zhang L."/>
            <person name="Hao G."/>
            <person name="Liu J."/>
            <person name="Yang Y."/>
        </authorList>
    </citation>
    <scope>NUCLEOTIDE SEQUENCE [LARGE SCALE GENOMIC DNA]</scope>
    <source>
        <strain evidence="11">Cfa_2016G</strain>
        <tissue evidence="11">Leaf</tissue>
    </source>
</reference>
<feature type="domain" description="Cyclin-like" evidence="9">
    <location>
        <begin position="345"/>
        <end position="433"/>
    </location>
</feature>
<dbReference type="Pfam" id="PF00134">
    <property type="entry name" value="Cyclin_N"/>
    <property type="match status" value="1"/>
</dbReference>
<evidence type="ECO:0000256" key="8">
    <source>
        <dbReference type="SAM" id="MobiDB-lite"/>
    </source>
</evidence>
<dbReference type="SUPFAM" id="SSF47954">
    <property type="entry name" value="Cyclin-like"/>
    <property type="match status" value="2"/>
</dbReference>
<keyword evidence="4 7" id="KW-0195">Cyclin</keyword>
<dbReference type="SMART" id="SM00385">
    <property type="entry name" value="CYCLIN"/>
    <property type="match status" value="2"/>
</dbReference>